<dbReference type="RefSeq" id="WP_175560682.1">
    <property type="nucleotide sequence ID" value="NZ_JAVYAA010000002.1"/>
</dbReference>
<accession>A0AAJ2N4S0</accession>
<protein>
    <submittedName>
        <fullName evidence="1">Uncharacterized protein</fullName>
    </submittedName>
</protein>
<sequence>MKKSRNRTELRGLPCGSFWCERMEHDVAISYYSQPILYVRHFLLLVG</sequence>
<dbReference type="Proteomes" id="UP001250538">
    <property type="component" value="Unassembled WGS sequence"/>
</dbReference>
<evidence type="ECO:0000313" key="2">
    <source>
        <dbReference type="Proteomes" id="UP001250538"/>
    </source>
</evidence>
<gene>
    <name evidence="1" type="ORF">RQP50_12540</name>
</gene>
<organism evidence="1 2">
    <name type="scientific">Paenibacillus suaedae</name>
    <dbReference type="NCBI Taxonomy" id="3077233"/>
    <lineage>
        <taxon>Bacteria</taxon>
        <taxon>Bacillati</taxon>
        <taxon>Bacillota</taxon>
        <taxon>Bacilli</taxon>
        <taxon>Bacillales</taxon>
        <taxon>Paenibacillaceae</taxon>
        <taxon>Paenibacillus</taxon>
    </lineage>
</organism>
<dbReference type="EMBL" id="JAVYAA010000002">
    <property type="protein sequence ID" value="MDT8977071.1"/>
    <property type="molecule type" value="Genomic_DNA"/>
</dbReference>
<name>A0AAJ2N4S0_9BACL</name>
<dbReference type="AlphaFoldDB" id="A0AAJ2N4S0"/>
<evidence type="ECO:0000313" key="1">
    <source>
        <dbReference type="EMBL" id="MDT8977071.1"/>
    </source>
</evidence>
<proteinExistence type="predicted"/>
<reference evidence="2" key="1">
    <citation type="submission" date="2023-09" db="EMBL/GenBank/DDBJ databases">
        <title>Paenibacillus sp. chi10 Genome sequencing and assembly.</title>
        <authorList>
            <person name="Kim I."/>
        </authorList>
    </citation>
    <scope>NUCLEOTIDE SEQUENCE [LARGE SCALE GENOMIC DNA]</scope>
    <source>
        <strain evidence="2">chi10</strain>
    </source>
</reference>
<comment type="caution">
    <text evidence="1">The sequence shown here is derived from an EMBL/GenBank/DDBJ whole genome shotgun (WGS) entry which is preliminary data.</text>
</comment>
<keyword evidence="2" id="KW-1185">Reference proteome</keyword>